<feature type="compositionally biased region" description="Low complexity" evidence="1">
    <location>
        <begin position="1486"/>
        <end position="1506"/>
    </location>
</feature>
<dbReference type="GO" id="GO:0005634">
    <property type="term" value="C:nucleus"/>
    <property type="evidence" value="ECO:0000318"/>
    <property type="project" value="GO_Central"/>
</dbReference>
<dbReference type="PRINTS" id="PR01217">
    <property type="entry name" value="PRICHEXTENSN"/>
</dbReference>
<feature type="region of interest" description="Disordered" evidence="1">
    <location>
        <begin position="1227"/>
        <end position="1258"/>
    </location>
</feature>
<sequence length="2135" mass="210930">MRSPEARGASSGTSCTKQHFELCSSSCGSAAFWPALVRFFAGGSLASLSESRGGSGVRTAGAASQNYAKARRRGYTRCWALARLLSVCIAFCCLAAPTRALTNSYCSSFKGTGACPPCRSPFDLCQPVDSYWDSPDFCVLPDTPAGSGGVGSCGPIVTLDMVSASDRTAVAGQLIAFQTPDDYLYLTFRLACPFALRPGFSTDVPYNLGVYLWNNTDMLGNPQYADGLTLSSGVYTCLSVVVDLRRVCNPARSVYMSNTPSAQANFNCGCFPGSRPCPPSDMSAAQLLVAQPAFYTLPSPANCKPAAGTALNKYIANTLDGSGLLQWDPTACGPVGTPKRSPNPSARPSEPPTGVRNDQLPDAPPDMSPPPSLLSPPPSVSPVPASSPPRGALPPPPRLQEEADSPSPPPLPTPSQLQQSPPPAVAPIPASPNTSQPSFGPTPPPTPATPTPATPAPAPSSAISNGDTGGDVGGKNTTTSNTTSPDPPQLQPAPSSPLPAQSSAGGGDGSSSFLSGAGIGIIVGCAVIGVAVVACCCITIYVYCRRRAPARSASSVDGDSLARHSTKSALGLGLGRHSSRSDRSLTNFSFAMVPHAYEYESGGGGGKEGSLRGGMVVLGGGPGDSSRHGGGRGSSGRDMERGGSGGGGPGNGNGSGGIYTYALDGAAASGGSATESHFSYLSRLSGHDNNLGSRSRPLSSHGDGFVPQGFTELDGPVPLPVAQPVSSSALPGAGGADPRGLLQAHAVAAAALRGTARQVAGRAGADGNGAGSSAIELPPVGPSGNSTSGKASRGSKGRKYFLFGGGSSAGAGNKSTGTLASAADIAANAALPLRRLSAHDAADDRHRHDHDHASEVASDEPGGGGACGSSFSADTTGTLLPRASGLSTSSLLSAFSGASGRLGRLGGSRSPGGTGSRSPVLSGSHAHTAAAAATTVDLLPELPMPPLPPPLLQPTTSLEGSLASVSVARAGSSVSPMAGATSVAAPVTPSACAAAAVTQVDASEPSLSGRSSIRSPSTTTVLASAGSLGGHALLLPAQGSLGPNHHHTGGLLHACVSGAMGAPSGTSAVAVTIAAAAAAPFSTSSRAESSAGASPLLSGRPSLAAPPLAMGGPLLAPAQSLGGHSGAVLSSHPSGGLLGSRGSLRTAPSATGGVPTLAPSSSGHNYPSAVAVMTTSTAGPTASYSSVSSHTAITTIGGNRYPSLFNDAHPTAAPSMPLVAVSAPATTCASPGTTTPATGLPTSRRPPPPLASIPSLGTLPDHLPESSFAIHAPLNLDDDDDDATLSGTMLRAGATGEGAGALAPYGSAAPSPSLTPSGGIEAHSSATTTSVSVGSAVTLYSASLRRAGSSSHGGVGAAGTAAAAGSPFGSMARAATTGGSGSSSASGPSSLATASSNVASSNASSAAARLPGQASAATAGGSRSGPNSQGGAAGTPPSSINPAGSMVLPAEASPFAGATMLQQQLALAFLQQRASLSPPASPPPHSAGGMSPAPMSAPAPGMRGAAAGGAVASSISSAIAASGHRDSGKFTFNNNGTGPGEKLLVSTGVGTALGLLRTAASAAMMDAYVEKQRASAANSPLHPGRASAAAIPGTSPLPSPTSATAAAAAVVVASSSPQPGSPRSASPAPLPHVQSVQSGPHGSMPQPVSPQPHSLPMTPPASLLTSSRSGSGSPLPVPPLLAGAPSLASASSAALGSPSSSLLQPAPSLRTTHSVATDGSSGGASLRSTESVPAPGGCGGPGGGGAASMDLAAIRRYCAEGSRDGEERSLGGVGGGDVLTAVYNAVCKLERGTLFCNKYKVRDSPLLGRHSVVLLAKNVYSKARVAIKFHATRQQYEREKAALRALSSTYVPALEEPLEGPELAAMGLPPALVMEAGRCTLTEWLRGPGGVGGAGRGPGRDLLALKSALHQVLGALVHLHSRRLVHRDLKPANIMWFDGAHRFKLVDLAEAVPVGEVAPPCCTPLYSPPEQLRAALEGQACASAVTPAADMWAFGVVAFEVLSGSRFYGPSPSLQAVLEAVFGHSPLPCEGGEASALAGVELAQARRLIAHLVVRPPAQRWSAATCHRNALFASGDDTDQRARAWDARTQSELRPGGVGAGAGPGRRGSQLQPSLAGGGAGPQAAQASASPPERG</sequence>
<dbReference type="RefSeq" id="XP_001701424.2">
    <property type="nucleotide sequence ID" value="XM_001701372.2"/>
</dbReference>
<feature type="compositionally biased region" description="Polar residues" evidence="1">
    <location>
        <begin position="1426"/>
        <end position="1442"/>
    </location>
</feature>
<dbReference type="GO" id="GO:0005737">
    <property type="term" value="C:cytoplasm"/>
    <property type="evidence" value="ECO:0000318"/>
    <property type="project" value="GO_Central"/>
</dbReference>
<feature type="compositionally biased region" description="Polar residues" evidence="1">
    <location>
        <begin position="1710"/>
        <end position="1719"/>
    </location>
</feature>
<evidence type="ECO:0000313" key="4">
    <source>
        <dbReference type="EMBL" id="PNW76380.1"/>
    </source>
</evidence>
<feature type="compositionally biased region" description="Pro residues" evidence="1">
    <location>
        <begin position="420"/>
        <end position="430"/>
    </location>
</feature>
<dbReference type="PANTHER" id="PTHR24359">
    <property type="entry name" value="SERINE/THREONINE-PROTEIN KINASE SBK1"/>
    <property type="match status" value="1"/>
</dbReference>
<accession>A0A2K3D784</accession>
<keyword evidence="2" id="KW-1133">Transmembrane helix</keyword>
<feature type="region of interest" description="Disordered" evidence="1">
    <location>
        <begin position="1576"/>
        <end position="1602"/>
    </location>
</feature>
<dbReference type="SMART" id="SM00220">
    <property type="entry name" value="S_TKc"/>
    <property type="match status" value="1"/>
</dbReference>
<feature type="compositionally biased region" description="Low complexity" evidence="1">
    <location>
        <begin position="1129"/>
        <end position="1144"/>
    </location>
</feature>
<feature type="compositionally biased region" description="Low complexity" evidence="1">
    <location>
        <begin position="1227"/>
        <end position="1243"/>
    </location>
</feature>
<feature type="compositionally biased region" description="Basic and acidic residues" evidence="1">
    <location>
        <begin position="2078"/>
        <end position="2091"/>
    </location>
</feature>
<dbReference type="PaxDb" id="3055-EDO97540"/>
<feature type="compositionally biased region" description="Gly residues" evidence="1">
    <location>
        <begin position="610"/>
        <end position="623"/>
    </location>
</feature>
<feature type="region of interest" description="Disordered" evidence="1">
    <location>
        <begin position="1122"/>
        <end position="1162"/>
    </location>
</feature>
<feature type="compositionally biased region" description="Polar residues" evidence="1">
    <location>
        <begin position="689"/>
        <end position="698"/>
    </location>
</feature>
<protein>
    <recommendedName>
        <fullName evidence="3">Protein kinase domain-containing protein</fullName>
    </recommendedName>
</protein>
<feature type="domain" description="Protein kinase" evidence="3">
    <location>
        <begin position="1799"/>
        <end position="2072"/>
    </location>
</feature>
<dbReference type="Gramene" id="PNW76380">
    <property type="protein sequence ID" value="PNW76380"/>
    <property type="gene ID" value="CHLRE_11g467536v5"/>
</dbReference>
<feature type="region of interest" description="Disordered" evidence="1">
    <location>
        <begin position="689"/>
        <end position="736"/>
    </location>
</feature>
<dbReference type="PROSITE" id="PS50011">
    <property type="entry name" value="PROTEIN_KINASE_DOM"/>
    <property type="match status" value="1"/>
</dbReference>
<feature type="compositionally biased region" description="Gly residues" evidence="1">
    <location>
        <begin position="642"/>
        <end position="651"/>
    </location>
</feature>
<feature type="compositionally biased region" description="Gly residues" evidence="1">
    <location>
        <begin position="2096"/>
        <end position="2106"/>
    </location>
</feature>
<reference evidence="4 5" key="1">
    <citation type="journal article" date="2007" name="Science">
        <title>The Chlamydomonas genome reveals the evolution of key animal and plant functions.</title>
        <authorList>
            <person name="Merchant S.S."/>
            <person name="Prochnik S.E."/>
            <person name="Vallon O."/>
            <person name="Harris E.H."/>
            <person name="Karpowicz S.J."/>
            <person name="Witman G.B."/>
            <person name="Terry A."/>
            <person name="Salamov A."/>
            <person name="Fritz-Laylin L.K."/>
            <person name="Marechal-Drouard L."/>
            <person name="Marshall W.F."/>
            <person name="Qu L.H."/>
            <person name="Nelson D.R."/>
            <person name="Sanderfoot A.A."/>
            <person name="Spalding M.H."/>
            <person name="Kapitonov V.V."/>
            <person name="Ren Q."/>
            <person name="Ferris P."/>
            <person name="Lindquist E."/>
            <person name="Shapiro H."/>
            <person name="Lucas S.M."/>
            <person name="Grimwood J."/>
            <person name="Schmutz J."/>
            <person name="Cardol P."/>
            <person name="Cerutti H."/>
            <person name="Chanfreau G."/>
            <person name="Chen C.L."/>
            <person name="Cognat V."/>
            <person name="Croft M.T."/>
            <person name="Dent R."/>
            <person name="Dutcher S."/>
            <person name="Fernandez E."/>
            <person name="Fukuzawa H."/>
            <person name="Gonzalez-Ballester D."/>
            <person name="Gonzalez-Halphen D."/>
            <person name="Hallmann A."/>
            <person name="Hanikenne M."/>
            <person name="Hippler M."/>
            <person name="Inwood W."/>
            <person name="Jabbari K."/>
            <person name="Kalanon M."/>
            <person name="Kuras R."/>
            <person name="Lefebvre P.A."/>
            <person name="Lemaire S.D."/>
            <person name="Lobanov A.V."/>
            <person name="Lohr M."/>
            <person name="Manuell A."/>
            <person name="Meier I."/>
            <person name="Mets L."/>
            <person name="Mittag M."/>
            <person name="Mittelmeier T."/>
            <person name="Moroney J.V."/>
            <person name="Moseley J."/>
            <person name="Napoli C."/>
            <person name="Nedelcu A.M."/>
            <person name="Niyogi K."/>
            <person name="Novoselov S.V."/>
            <person name="Paulsen I.T."/>
            <person name="Pazour G."/>
            <person name="Purton S."/>
            <person name="Ral J.P."/>
            <person name="Riano-Pachon D.M."/>
            <person name="Riekhof W."/>
            <person name="Rymarquis L."/>
            <person name="Schroda M."/>
            <person name="Stern D."/>
            <person name="Umen J."/>
            <person name="Willows R."/>
            <person name="Wilson N."/>
            <person name="Zimmer S.L."/>
            <person name="Allmer J."/>
            <person name="Balk J."/>
            <person name="Bisova K."/>
            <person name="Chen C.J."/>
            <person name="Elias M."/>
            <person name="Gendler K."/>
            <person name="Hauser C."/>
            <person name="Lamb M.R."/>
            <person name="Ledford H."/>
            <person name="Long J.C."/>
            <person name="Minagawa J."/>
            <person name="Page M.D."/>
            <person name="Pan J."/>
            <person name="Pootakham W."/>
            <person name="Roje S."/>
            <person name="Rose A."/>
            <person name="Stahlberg E."/>
            <person name="Terauchi A.M."/>
            <person name="Yang P."/>
            <person name="Ball S."/>
            <person name="Bowler C."/>
            <person name="Dieckmann C.L."/>
            <person name="Gladyshev V.N."/>
            <person name="Green P."/>
            <person name="Jorgensen R."/>
            <person name="Mayfield S."/>
            <person name="Mueller-Roeber B."/>
            <person name="Rajamani S."/>
            <person name="Sayre R.T."/>
            <person name="Brokstein P."/>
            <person name="Dubchak I."/>
            <person name="Goodstein D."/>
            <person name="Hornick L."/>
            <person name="Huang Y.W."/>
            <person name="Jhaveri J."/>
            <person name="Luo Y."/>
            <person name="Martinez D."/>
            <person name="Ngau W.C."/>
            <person name="Otillar B."/>
            <person name="Poliakov A."/>
            <person name="Porter A."/>
            <person name="Szajkowski L."/>
            <person name="Werner G."/>
            <person name="Zhou K."/>
            <person name="Grigoriev I.V."/>
            <person name="Rokhsar D.S."/>
            <person name="Grossman A.R."/>
        </authorList>
    </citation>
    <scope>NUCLEOTIDE SEQUENCE [LARGE SCALE GENOMIC DNA]</scope>
    <source>
        <strain evidence="5">CC-503</strain>
    </source>
</reference>
<feature type="compositionally biased region" description="Low complexity" evidence="1">
    <location>
        <begin position="1592"/>
        <end position="1602"/>
    </location>
</feature>
<organism evidence="4 5">
    <name type="scientific">Chlamydomonas reinhardtii</name>
    <name type="common">Chlamydomonas smithii</name>
    <dbReference type="NCBI Taxonomy" id="3055"/>
    <lineage>
        <taxon>Eukaryota</taxon>
        <taxon>Viridiplantae</taxon>
        <taxon>Chlorophyta</taxon>
        <taxon>core chlorophytes</taxon>
        <taxon>Chlorophyceae</taxon>
        <taxon>CS clade</taxon>
        <taxon>Chlamydomonadales</taxon>
        <taxon>Chlamydomonadaceae</taxon>
        <taxon>Chlamydomonas</taxon>
    </lineage>
</organism>
<keyword evidence="2" id="KW-0812">Transmembrane</keyword>
<dbReference type="Pfam" id="PF00069">
    <property type="entry name" value="Pkinase"/>
    <property type="match status" value="1"/>
</dbReference>
<dbReference type="PANTHER" id="PTHR24359:SF1">
    <property type="entry name" value="INHIBITOR OF NUCLEAR FACTOR KAPPA-B KINASE EPSILON SUBUNIT HOMOLOG 1-RELATED"/>
    <property type="match status" value="1"/>
</dbReference>
<dbReference type="OrthoDB" id="549748at2759"/>
<feature type="region of interest" description="Disordered" evidence="1">
    <location>
        <begin position="2077"/>
        <end position="2135"/>
    </location>
</feature>
<feature type="region of interest" description="Disordered" evidence="1">
    <location>
        <begin position="840"/>
        <end position="870"/>
    </location>
</feature>
<feature type="region of interest" description="Disordered" evidence="1">
    <location>
        <begin position="1614"/>
        <end position="1678"/>
    </location>
</feature>
<evidence type="ECO:0000313" key="5">
    <source>
        <dbReference type="Proteomes" id="UP000006906"/>
    </source>
</evidence>
<feature type="region of interest" description="Disordered" evidence="1">
    <location>
        <begin position="1690"/>
        <end position="1743"/>
    </location>
</feature>
<keyword evidence="2" id="KW-0472">Membrane</keyword>
<keyword evidence="5" id="KW-1185">Reference proteome</keyword>
<name>A0A2K3D784_CHLRE</name>
<proteinExistence type="predicted"/>
<evidence type="ECO:0000256" key="1">
    <source>
        <dbReference type="SAM" id="MobiDB-lite"/>
    </source>
</evidence>
<dbReference type="InterPro" id="IPR000719">
    <property type="entry name" value="Prot_kinase_dom"/>
</dbReference>
<feature type="compositionally biased region" description="Low complexity" evidence="1">
    <location>
        <begin position="1374"/>
        <end position="1425"/>
    </location>
</feature>
<feature type="compositionally biased region" description="Pro residues" evidence="1">
    <location>
        <begin position="440"/>
        <end position="458"/>
    </location>
</feature>
<dbReference type="Gene3D" id="1.10.510.10">
    <property type="entry name" value="Transferase(Phosphotransferase) domain 1"/>
    <property type="match status" value="1"/>
</dbReference>
<feature type="transmembrane region" description="Helical" evidence="2">
    <location>
        <begin position="78"/>
        <end position="97"/>
    </location>
</feature>
<dbReference type="GeneID" id="5726967"/>
<feature type="compositionally biased region" description="Basic and acidic residues" evidence="1">
    <location>
        <begin position="840"/>
        <end position="854"/>
    </location>
</feature>
<feature type="compositionally biased region" description="Gly residues" evidence="1">
    <location>
        <begin position="903"/>
        <end position="915"/>
    </location>
</feature>
<feature type="region of interest" description="Disordered" evidence="1">
    <location>
        <begin position="1303"/>
        <end position="1328"/>
    </location>
</feature>
<dbReference type="Proteomes" id="UP000006906">
    <property type="component" value="Chromosome 11"/>
</dbReference>
<dbReference type="KEGG" id="cre:CHLRE_11g467536v5"/>
<feature type="compositionally biased region" description="Pro residues" evidence="1">
    <location>
        <begin position="485"/>
        <end position="497"/>
    </location>
</feature>
<feature type="region of interest" description="Disordered" evidence="1">
    <location>
        <begin position="1475"/>
        <end position="1506"/>
    </location>
</feature>
<feature type="region of interest" description="Disordered" evidence="1">
    <location>
        <begin position="1374"/>
        <end position="1446"/>
    </location>
</feature>
<feature type="compositionally biased region" description="Low complexity" evidence="1">
    <location>
        <begin position="1660"/>
        <end position="1678"/>
    </location>
</feature>
<gene>
    <name evidence="4" type="ORF">CHLRE_11g467536v5</name>
</gene>
<feature type="compositionally biased region" description="Pro residues" evidence="1">
    <location>
        <begin position="362"/>
        <end position="398"/>
    </location>
</feature>
<feature type="region of interest" description="Disordered" evidence="1">
    <location>
        <begin position="762"/>
        <end position="795"/>
    </location>
</feature>
<dbReference type="GO" id="GO:0004674">
    <property type="term" value="F:protein serine/threonine kinase activity"/>
    <property type="evidence" value="ECO:0000318"/>
    <property type="project" value="GO_Central"/>
</dbReference>
<feature type="region of interest" description="Disordered" evidence="1">
    <location>
        <begin position="610"/>
        <end position="651"/>
    </location>
</feature>
<dbReference type="GO" id="GO:0044773">
    <property type="term" value="P:mitotic DNA damage checkpoint signaling"/>
    <property type="evidence" value="ECO:0000318"/>
    <property type="project" value="GO_Central"/>
</dbReference>
<feature type="compositionally biased region" description="Low complexity" evidence="1">
    <location>
        <begin position="2122"/>
        <end position="2135"/>
    </location>
</feature>
<dbReference type="EMBL" id="CM008972">
    <property type="protein sequence ID" value="PNW76380.1"/>
    <property type="molecule type" value="Genomic_DNA"/>
</dbReference>
<evidence type="ECO:0000256" key="2">
    <source>
        <dbReference type="SAM" id="Phobius"/>
    </source>
</evidence>
<dbReference type="InParanoid" id="A0A2K3D784"/>
<feature type="region of interest" description="Disordered" evidence="1">
    <location>
        <begin position="329"/>
        <end position="510"/>
    </location>
</feature>
<dbReference type="SUPFAM" id="SSF56112">
    <property type="entry name" value="Protein kinase-like (PK-like)"/>
    <property type="match status" value="1"/>
</dbReference>
<dbReference type="InterPro" id="IPR011009">
    <property type="entry name" value="Kinase-like_dom_sf"/>
</dbReference>
<feature type="compositionally biased region" description="Low complexity" evidence="1">
    <location>
        <begin position="1690"/>
        <end position="1709"/>
    </location>
</feature>
<dbReference type="GO" id="GO:0005524">
    <property type="term" value="F:ATP binding"/>
    <property type="evidence" value="ECO:0007669"/>
    <property type="project" value="InterPro"/>
</dbReference>
<evidence type="ECO:0000259" key="3">
    <source>
        <dbReference type="PROSITE" id="PS50011"/>
    </source>
</evidence>
<feature type="region of interest" description="Disordered" evidence="1">
    <location>
        <begin position="902"/>
        <end position="927"/>
    </location>
</feature>
<dbReference type="ExpressionAtlas" id="A0A2K3D784">
    <property type="expression patterns" value="baseline"/>
</dbReference>